<sequence length="593" mass="67330">MKRLLIFILALLLDGFDLAYSQHIQNLNFEKAGIVHPNQPTGWSTRWDGFELSLDSLVAKSGKYSLKSTALPGHDSGYAISRQSIPADIAAGKNLEVKLWMRSDQIQNGTAFFRLIAFDDESEVLSSTRGPEKGLPETDRWQQYSASVSIDKQAQLIYLDLFHNGKGSVWFDDIELFTEGEKYDPGNQIFWSLDPAELTFLSNQAIALHSVEPENDFSDLDHLTPLFQNASIIGLGEATHGTREFFRMKHRFVKWFAQEHDTLLVAIEANMPEVREINNYILTGKGDAKEALADLGYWVWNTEEMLAFMEWMKNYNTSGKGKIEVYGFDMAFPSRAADSVLTFLEQVDPVLFDTLQQDYQFPANPSELNRIDDENIIEIHQLTQDVYKTLSENRIKYIQYVNPETVEWAIQYARIVEQAMGRFTPGGKTRDESMAENINWIYFNKSIDRNTPLLLWAHNDHIARSPYWFGGELSEKYGKSYVPVVFSFGDGHYSAVLGPGQPVASYPAPSPKKGSVEYALRTLELPAFALNLRQIKENALGSWLEEEKPVKSIGSVARDDPYKNISLADYFDVLIYFDKTTASRSFGQPAKNN</sequence>
<keyword evidence="2" id="KW-1185">Reference proteome</keyword>
<dbReference type="Proteomes" id="UP000317557">
    <property type="component" value="Unassembled WGS sequence"/>
</dbReference>
<dbReference type="InterPro" id="IPR007815">
    <property type="entry name" value="Emycin_Estase"/>
</dbReference>
<accession>A0A521ESC6</accession>
<dbReference type="EMBL" id="FXTP01000013">
    <property type="protein sequence ID" value="SMO86814.1"/>
    <property type="molecule type" value="Genomic_DNA"/>
</dbReference>
<dbReference type="AlphaFoldDB" id="A0A521ESC6"/>
<dbReference type="InterPro" id="IPR008979">
    <property type="entry name" value="Galactose-bd-like_sf"/>
</dbReference>
<organism evidence="1 2">
    <name type="scientific">Gracilimonas mengyeensis</name>
    <dbReference type="NCBI Taxonomy" id="1302730"/>
    <lineage>
        <taxon>Bacteria</taxon>
        <taxon>Pseudomonadati</taxon>
        <taxon>Balneolota</taxon>
        <taxon>Balneolia</taxon>
        <taxon>Balneolales</taxon>
        <taxon>Balneolaceae</taxon>
        <taxon>Gracilimonas</taxon>
    </lineage>
</organism>
<protein>
    <submittedName>
        <fullName evidence="1">Erythromycin esterase homolog</fullName>
    </submittedName>
</protein>
<dbReference type="InterPro" id="IPR052036">
    <property type="entry name" value="Hydrolase/PRTase-associated"/>
</dbReference>
<dbReference type="Gene3D" id="2.60.120.260">
    <property type="entry name" value="Galactose-binding domain-like"/>
    <property type="match status" value="1"/>
</dbReference>
<dbReference type="PANTHER" id="PTHR31299:SF0">
    <property type="entry name" value="ESTERASE, PUTATIVE (AFU_ORTHOLOGUE AFUA_1G05850)-RELATED"/>
    <property type="match status" value="1"/>
</dbReference>
<evidence type="ECO:0000313" key="2">
    <source>
        <dbReference type="Proteomes" id="UP000317557"/>
    </source>
</evidence>
<dbReference type="PANTHER" id="PTHR31299">
    <property type="entry name" value="ESTERASE, PUTATIVE (AFU_ORTHOLOGUE AFUA_1G05850)-RELATED"/>
    <property type="match status" value="1"/>
</dbReference>
<dbReference type="Gene3D" id="1.20.1440.30">
    <property type="entry name" value="Biosynthetic Protein domain"/>
    <property type="match status" value="1"/>
</dbReference>
<dbReference type="Gene3D" id="3.30.1870.10">
    <property type="entry name" value="EreA-like, domain 2"/>
    <property type="match status" value="1"/>
</dbReference>
<name>A0A521ESC6_9BACT</name>
<dbReference type="Gene3D" id="3.40.1660.10">
    <property type="entry name" value="EreA-like (biosynthetic domain)"/>
    <property type="match status" value="1"/>
</dbReference>
<dbReference type="Pfam" id="PF05139">
    <property type="entry name" value="Erythro_esteras"/>
    <property type="match status" value="1"/>
</dbReference>
<dbReference type="SUPFAM" id="SSF159501">
    <property type="entry name" value="EreA/ChaN-like"/>
    <property type="match status" value="1"/>
</dbReference>
<proteinExistence type="predicted"/>
<evidence type="ECO:0000313" key="1">
    <source>
        <dbReference type="EMBL" id="SMO86814.1"/>
    </source>
</evidence>
<dbReference type="GO" id="GO:0046677">
    <property type="term" value="P:response to antibiotic"/>
    <property type="evidence" value="ECO:0007669"/>
    <property type="project" value="InterPro"/>
</dbReference>
<dbReference type="CDD" id="cd14728">
    <property type="entry name" value="Ere-like"/>
    <property type="match status" value="1"/>
</dbReference>
<gene>
    <name evidence="1" type="ORF">SAMN06265219_113100</name>
</gene>
<reference evidence="1 2" key="1">
    <citation type="submission" date="2017-05" db="EMBL/GenBank/DDBJ databases">
        <authorList>
            <person name="Varghese N."/>
            <person name="Submissions S."/>
        </authorList>
    </citation>
    <scope>NUCLEOTIDE SEQUENCE [LARGE SCALE GENOMIC DNA]</scope>
    <source>
        <strain evidence="1 2">DSM 21985</strain>
    </source>
</reference>
<dbReference type="SUPFAM" id="SSF49785">
    <property type="entry name" value="Galactose-binding domain-like"/>
    <property type="match status" value="1"/>
</dbReference>